<evidence type="ECO:0000256" key="5">
    <source>
        <dbReference type="ARBA" id="ARBA00022692"/>
    </source>
</evidence>
<organism evidence="9 10">
    <name type="scientific">Candidatus Allofournierella pullicola</name>
    <dbReference type="NCBI Taxonomy" id="2838596"/>
    <lineage>
        <taxon>Bacteria</taxon>
        <taxon>Bacillati</taxon>
        <taxon>Bacillota</taxon>
        <taxon>Clostridia</taxon>
        <taxon>Eubacteriales</taxon>
        <taxon>Oscillospiraceae</taxon>
        <taxon>Allofournierella</taxon>
    </lineage>
</organism>
<keyword evidence="3" id="KW-0813">Transport</keyword>
<feature type="transmembrane region" description="Helical" evidence="8">
    <location>
        <begin position="76"/>
        <end position="98"/>
    </location>
</feature>
<dbReference type="InterPro" id="IPR002549">
    <property type="entry name" value="AI-2E-like"/>
</dbReference>
<reference evidence="9" key="1">
    <citation type="journal article" date="2021" name="PeerJ">
        <title>Extensive microbial diversity within the chicken gut microbiome revealed by metagenomics and culture.</title>
        <authorList>
            <person name="Gilroy R."/>
            <person name="Ravi A."/>
            <person name="Getino M."/>
            <person name="Pursley I."/>
            <person name="Horton D.L."/>
            <person name="Alikhan N.F."/>
            <person name="Baker D."/>
            <person name="Gharbi K."/>
            <person name="Hall N."/>
            <person name="Watson M."/>
            <person name="Adriaenssens E.M."/>
            <person name="Foster-Nyarko E."/>
            <person name="Jarju S."/>
            <person name="Secka A."/>
            <person name="Antonio M."/>
            <person name="Oren A."/>
            <person name="Chaudhuri R.R."/>
            <person name="La Ragione R."/>
            <person name="Hildebrand F."/>
            <person name="Pallen M.J."/>
        </authorList>
    </citation>
    <scope>NUCLEOTIDE SEQUENCE</scope>
    <source>
        <strain evidence="9">2239</strain>
    </source>
</reference>
<evidence type="ECO:0000256" key="7">
    <source>
        <dbReference type="ARBA" id="ARBA00023136"/>
    </source>
</evidence>
<evidence type="ECO:0000313" key="10">
    <source>
        <dbReference type="Proteomes" id="UP000824193"/>
    </source>
</evidence>
<comment type="caution">
    <text evidence="9">The sequence shown here is derived from an EMBL/GenBank/DDBJ whole genome shotgun (WGS) entry which is preliminary data.</text>
</comment>
<protein>
    <submittedName>
        <fullName evidence="9">AI-2E family transporter</fullName>
    </submittedName>
</protein>
<feature type="transmembrane region" description="Helical" evidence="8">
    <location>
        <begin position="37"/>
        <end position="55"/>
    </location>
</feature>
<dbReference type="Pfam" id="PF01594">
    <property type="entry name" value="AI-2E_transport"/>
    <property type="match status" value="1"/>
</dbReference>
<dbReference type="PANTHER" id="PTHR21716:SF53">
    <property type="entry name" value="PERMEASE PERM-RELATED"/>
    <property type="match status" value="1"/>
</dbReference>
<feature type="transmembrane region" description="Helical" evidence="8">
    <location>
        <begin position="264"/>
        <end position="289"/>
    </location>
</feature>
<feature type="transmembrane region" description="Helical" evidence="8">
    <location>
        <begin position="327"/>
        <end position="360"/>
    </location>
</feature>
<comment type="subcellular location">
    <subcellularLocation>
        <location evidence="1">Cell membrane</location>
        <topology evidence="1">Multi-pass membrane protein</topology>
    </subcellularLocation>
</comment>
<name>A0A9D1V3Q2_9FIRM</name>
<evidence type="ECO:0000256" key="4">
    <source>
        <dbReference type="ARBA" id="ARBA00022475"/>
    </source>
</evidence>
<keyword evidence="5 8" id="KW-0812">Transmembrane</keyword>
<evidence type="ECO:0000256" key="8">
    <source>
        <dbReference type="SAM" id="Phobius"/>
    </source>
</evidence>
<evidence type="ECO:0000256" key="6">
    <source>
        <dbReference type="ARBA" id="ARBA00022989"/>
    </source>
</evidence>
<keyword evidence="4" id="KW-1003">Cell membrane</keyword>
<reference evidence="9" key="2">
    <citation type="submission" date="2021-04" db="EMBL/GenBank/DDBJ databases">
        <authorList>
            <person name="Gilroy R."/>
        </authorList>
    </citation>
    <scope>NUCLEOTIDE SEQUENCE</scope>
    <source>
        <strain evidence="9">2239</strain>
    </source>
</reference>
<evidence type="ECO:0000256" key="3">
    <source>
        <dbReference type="ARBA" id="ARBA00022448"/>
    </source>
</evidence>
<keyword evidence="7 8" id="KW-0472">Membrane</keyword>
<accession>A0A9D1V3Q2</accession>
<dbReference type="GO" id="GO:0055085">
    <property type="term" value="P:transmembrane transport"/>
    <property type="evidence" value="ECO:0007669"/>
    <property type="project" value="TreeGrafter"/>
</dbReference>
<proteinExistence type="inferred from homology"/>
<sequence length="386" mass="42327">MQLDKKTIRTLLLMASFCIVLYWALQNLDRVGGILNGVWGLVSPFVVGGSLAFILNVPMRAIEKKLPKKLVKTRRAAALVLTLLAVVGVMSLVLLLILPQLGRTIASIGAQLPGFWADSQKWLADLMVQYPMLEEWTSTEFITDWQSAVSAVAEWFKNGGFALVGNAATAATGIVMQFVDFFIGLIFALYLLVCKETLTRQAKMLLYAWGPERRAEKVIEVARLTNHTFSKFLSGQCLEACILGSLFAVGMLLCRMPYVTLISVLVAVTALIPVFGAFIGCFLGAFFILVQNPIQAVWFVVLFLCIQQIEGNLIYPKVVGNSVGLPGIWVLMAVTIGGSAMGVVGMLVMIPACSVIYSLLRTATRRKLREKGVEREKYLPDAPKAK</sequence>
<evidence type="ECO:0000313" key="9">
    <source>
        <dbReference type="EMBL" id="HIX05506.1"/>
    </source>
</evidence>
<dbReference type="Proteomes" id="UP000824193">
    <property type="component" value="Unassembled WGS sequence"/>
</dbReference>
<keyword evidence="6 8" id="KW-1133">Transmembrane helix</keyword>
<gene>
    <name evidence="9" type="ORF">H9865_05300</name>
</gene>
<dbReference type="PANTHER" id="PTHR21716">
    <property type="entry name" value="TRANSMEMBRANE PROTEIN"/>
    <property type="match status" value="1"/>
</dbReference>
<evidence type="ECO:0000256" key="2">
    <source>
        <dbReference type="ARBA" id="ARBA00009773"/>
    </source>
</evidence>
<feature type="transmembrane region" description="Helical" evidence="8">
    <location>
        <begin position="7"/>
        <end position="25"/>
    </location>
</feature>
<dbReference type="AlphaFoldDB" id="A0A9D1V3Q2"/>
<dbReference type="EMBL" id="DXFW01000013">
    <property type="protein sequence ID" value="HIX05506.1"/>
    <property type="molecule type" value="Genomic_DNA"/>
</dbReference>
<evidence type="ECO:0000256" key="1">
    <source>
        <dbReference type="ARBA" id="ARBA00004651"/>
    </source>
</evidence>
<dbReference type="GO" id="GO:0005886">
    <property type="term" value="C:plasma membrane"/>
    <property type="evidence" value="ECO:0007669"/>
    <property type="project" value="UniProtKB-SubCell"/>
</dbReference>
<comment type="similarity">
    <text evidence="2">Belongs to the autoinducer-2 exporter (AI-2E) (TC 2.A.86) family.</text>
</comment>
<feature type="transmembrane region" description="Helical" evidence="8">
    <location>
        <begin position="174"/>
        <end position="194"/>
    </location>
</feature>